<evidence type="ECO:0000313" key="5">
    <source>
        <dbReference type="EMBL" id="OZU89569.1"/>
    </source>
</evidence>
<comment type="similarity">
    <text evidence="2">Belongs to the pterin-4-alpha-carbinolamine dehydratase family.</text>
</comment>
<dbReference type="EC" id="4.2.1.96" evidence="3"/>
<evidence type="ECO:0000256" key="1">
    <source>
        <dbReference type="ARBA" id="ARBA00001554"/>
    </source>
</evidence>
<dbReference type="PANTHER" id="PTHR12599:SF0">
    <property type="entry name" value="PTERIN-4-ALPHA-CARBINOLAMINE DEHYDRATASE"/>
    <property type="match status" value="1"/>
</dbReference>
<dbReference type="EMBL" id="NPMS01000002">
    <property type="protein sequence ID" value="OZU89569.1"/>
    <property type="molecule type" value="Genomic_DNA"/>
</dbReference>
<proteinExistence type="inferred from homology"/>
<dbReference type="InterPro" id="IPR036428">
    <property type="entry name" value="PCD_sf"/>
</dbReference>
<dbReference type="SUPFAM" id="SSF55248">
    <property type="entry name" value="PCD-like"/>
    <property type="match status" value="1"/>
</dbReference>
<dbReference type="NCBIfam" id="NF002017">
    <property type="entry name" value="PRK00823.1-2"/>
    <property type="match status" value="1"/>
</dbReference>
<protein>
    <recommendedName>
        <fullName evidence="3">4a-hydroxytetrahydrobiopterin dehydratase</fullName>
        <ecNumber evidence="3">4.2.1.96</ecNumber>
    </recommendedName>
</protein>
<organism evidence="5 6">
    <name type="scientific">Virgibacillus indicus</name>
    <dbReference type="NCBI Taxonomy" id="2024554"/>
    <lineage>
        <taxon>Bacteria</taxon>
        <taxon>Bacillati</taxon>
        <taxon>Bacillota</taxon>
        <taxon>Bacilli</taxon>
        <taxon>Bacillales</taxon>
        <taxon>Bacillaceae</taxon>
        <taxon>Virgibacillus</taxon>
    </lineage>
</organism>
<keyword evidence="4" id="KW-0456">Lyase</keyword>
<name>A0A265NDM8_9BACI</name>
<dbReference type="CDD" id="cd00488">
    <property type="entry name" value="PCD_DCoH"/>
    <property type="match status" value="1"/>
</dbReference>
<dbReference type="OrthoDB" id="9800108at2"/>
<evidence type="ECO:0000256" key="3">
    <source>
        <dbReference type="ARBA" id="ARBA00013252"/>
    </source>
</evidence>
<dbReference type="GO" id="GO:0008124">
    <property type="term" value="F:4-alpha-hydroxytetrahydrobiopterin dehydratase activity"/>
    <property type="evidence" value="ECO:0007669"/>
    <property type="project" value="UniProtKB-EC"/>
</dbReference>
<gene>
    <name evidence="5" type="ORF">CIL03_06915</name>
</gene>
<comment type="caution">
    <text evidence="5">The sequence shown here is derived from an EMBL/GenBank/DDBJ whole genome shotgun (WGS) entry which is preliminary data.</text>
</comment>
<keyword evidence="6" id="KW-1185">Reference proteome</keyword>
<evidence type="ECO:0000256" key="2">
    <source>
        <dbReference type="ARBA" id="ARBA00006472"/>
    </source>
</evidence>
<dbReference type="GO" id="GO:0006729">
    <property type="term" value="P:tetrahydrobiopterin biosynthetic process"/>
    <property type="evidence" value="ECO:0007669"/>
    <property type="project" value="InterPro"/>
</dbReference>
<dbReference type="Proteomes" id="UP000216498">
    <property type="component" value="Unassembled WGS sequence"/>
</dbReference>
<dbReference type="InterPro" id="IPR001533">
    <property type="entry name" value="Pterin_deHydtase"/>
</dbReference>
<dbReference type="Gene3D" id="3.30.1360.20">
    <property type="entry name" value="Transcriptional coactivator/pterin dehydratase"/>
    <property type="match status" value="1"/>
</dbReference>
<reference evidence="5 6" key="1">
    <citation type="submission" date="2017-08" db="EMBL/GenBank/DDBJ databases">
        <title>Virgibacillus indicus sp. nov. and Virgibacillus profoundi sp. nov, two moderately halophilic bacteria isolated from marine sediment by using the Microfluidic Streak Plate.</title>
        <authorList>
            <person name="Xu B."/>
            <person name="Hu B."/>
            <person name="Wang J."/>
            <person name="Zhu Y."/>
            <person name="Huang L."/>
            <person name="Du W."/>
            <person name="Huang Y."/>
        </authorList>
    </citation>
    <scope>NUCLEOTIDE SEQUENCE [LARGE SCALE GENOMIC DNA]</scope>
    <source>
        <strain evidence="5 6">IO3-P2-C2</strain>
    </source>
</reference>
<dbReference type="RefSeq" id="WP_094885224.1">
    <property type="nucleotide sequence ID" value="NZ_NPMS01000002.1"/>
</dbReference>
<evidence type="ECO:0000256" key="4">
    <source>
        <dbReference type="ARBA" id="ARBA00023239"/>
    </source>
</evidence>
<evidence type="ECO:0000313" key="6">
    <source>
        <dbReference type="Proteomes" id="UP000216498"/>
    </source>
</evidence>
<dbReference type="PANTHER" id="PTHR12599">
    <property type="entry name" value="PTERIN-4-ALPHA-CARBINOLAMINE DEHYDRATASE"/>
    <property type="match status" value="1"/>
</dbReference>
<dbReference type="Pfam" id="PF01329">
    <property type="entry name" value="Pterin_4a"/>
    <property type="match status" value="1"/>
</dbReference>
<sequence>MERLTEEEITNGLEKLPEWKRLDEKWIERKYRFKNFLAGVSYVNQIADYAENEKHHHPFISIDYKVVTLKISSWQAKGLTALDFEMAGHFDELYDQAEK</sequence>
<comment type="catalytic activity">
    <reaction evidence="1">
        <text>(4aS,6R)-4a-hydroxy-L-erythro-5,6,7,8-tetrahydrobiopterin = (6R)-L-erythro-6,7-dihydrobiopterin + H2O</text>
        <dbReference type="Rhea" id="RHEA:11920"/>
        <dbReference type="ChEBI" id="CHEBI:15377"/>
        <dbReference type="ChEBI" id="CHEBI:15642"/>
        <dbReference type="ChEBI" id="CHEBI:43120"/>
        <dbReference type="EC" id="4.2.1.96"/>
    </reaction>
</comment>
<dbReference type="AlphaFoldDB" id="A0A265NDM8"/>
<accession>A0A265NDM8</accession>